<dbReference type="CDD" id="cd23814">
    <property type="entry name" value="UEV_AKTIP"/>
    <property type="match status" value="1"/>
</dbReference>
<reference evidence="1 2" key="1">
    <citation type="journal article" date="2018" name="Mol. Biol. Evol.">
        <title>Broad Genomic Sampling Reveals a Smut Pathogenic Ancestry of the Fungal Clade Ustilaginomycotina.</title>
        <authorList>
            <person name="Kijpornyongpan T."/>
            <person name="Mondo S.J."/>
            <person name="Barry K."/>
            <person name="Sandor L."/>
            <person name="Lee J."/>
            <person name="Lipzen A."/>
            <person name="Pangilinan J."/>
            <person name="LaButti K."/>
            <person name="Hainaut M."/>
            <person name="Henrissat B."/>
            <person name="Grigoriev I.V."/>
            <person name="Spatafora J.W."/>
            <person name="Aime M.C."/>
        </authorList>
    </citation>
    <scope>NUCLEOTIDE SEQUENCE [LARGE SCALE GENOMIC DNA]</scope>
    <source>
        <strain evidence="1 2">MCA 4718</strain>
    </source>
</reference>
<organism evidence="1 2">
    <name type="scientific">Pseudomicrostroma glucosiphilum</name>
    <dbReference type="NCBI Taxonomy" id="1684307"/>
    <lineage>
        <taxon>Eukaryota</taxon>
        <taxon>Fungi</taxon>
        <taxon>Dikarya</taxon>
        <taxon>Basidiomycota</taxon>
        <taxon>Ustilaginomycotina</taxon>
        <taxon>Exobasidiomycetes</taxon>
        <taxon>Microstromatales</taxon>
        <taxon>Microstromatales incertae sedis</taxon>
        <taxon>Pseudomicrostroma</taxon>
    </lineage>
</organism>
<name>A0A316UAQ5_9BASI</name>
<dbReference type="STRING" id="1684307.A0A316UAQ5"/>
<dbReference type="RefSeq" id="XP_025349402.1">
    <property type="nucleotide sequence ID" value="XM_025494125.1"/>
</dbReference>
<dbReference type="Gene3D" id="3.10.110.10">
    <property type="entry name" value="Ubiquitin Conjugating Enzyme"/>
    <property type="match status" value="1"/>
</dbReference>
<dbReference type="GeneID" id="37015859"/>
<protein>
    <submittedName>
        <fullName evidence="1">Uncharacterized protein</fullName>
    </submittedName>
</protein>
<keyword evidence="2" id="KW-1185">Reference proteome</keyword>
<sequence>MVSSSTQQQQQQQALHDIHLQFASLKLPGHCPPGVYVQQDEQDPLTLHGVLFPPSEGIYRGGVFRFLIAWTGSVLPSGSTGEGGGGGKSKGSKAKGLITSFPRVTFQEGVGHPLISSDTRLLSLSPRFPTWRPRTDTLPHLLYYIRDVFSAQALEEIATKETWWTDKEIGRLLQTRPATFEKLAAQSVTLSSSRAVLHSSPPAGGKEPWSRGIGFPEMGEEELEAVRRDIFG</sequence>
<dbReference type="SUPFAM" id="SSF54495">
    <property type="entry name" value="UBC-like"/>
    <property type="match status" value="2"/>
</dbReference>
<gene>
    <name evidence="1" type="ORF">BCV69DRAFT_297542</name>
</gene>
<dbReference type="AlphaFoldDB" id="A0A316UAQ5"/>
<proteinExistence type="predicted"/>
<dbReference type="OrthoDB" id="5596422at2759"/>
<evidence type="ECO:0000313" key="2">
    <source>
        <dbReference type="Proteomes" id="UP000245942"/>
    </source>
</evidence>
<evidence type="ECO:0000313" key="1">
    <source>
        <dbReference type="EMBL" id="PWN22242.1"/>
    </source>
</evidence>
<dbReference type="InterPro" id="IPR016135">
    <property type="entry name" value="UBQ-conjugating_enzyme/RWD"/>
</dbReference>
<dbReference type="EMBL" id="KZ819323">
    <property type="protein sequence ID" value="PWN22242.1"/>
    <property type="molecule type" value="Genomic_DNA"/>
</dbReference>
<accession>A0A316UAQ5</accession>
<dbReference type="Proteomes" id="UP000245942">
    <property type="component" value="Unassembled WGS sequence"/>
</dbReference>